<reference evidence="3" key="1">
    <citation type="submission" date="2016-10" db="EMBL/GenBank/DDBJ databases">
        <authorList>
            <person name="Varghese N."/>
            <person name="Submissions S."/>
        </authorList>
    </citation>
    <scope>NUCLEOTIDE SEQUENCE [LARGE SCALE GENOMIC DNA]</scope>
    <source>
        <strain evidence="3">DSM 8987</strain>
    </source>
</reference>
<dbReference type="RefSeq" id="WP_092079431.1">
    <property type="nucleotide sequence ID" value="NZ_FNAQ01000013.1"/>
</dbReference>
<evidence type="ECO:0000256" key="1">
    <source>
        <dbReference type="ARBA" id="ARBA00022729"/>
    </source>
</evidence>
<dbReference type="InterPro" id="IPR029046">
    <property type="entry name" value="LolA/LolB/LppX"/>
</dbReference>
<name>A0A1G7DDE0_9BACT</name>
<gene>
    <name evidence="2" type="ORF">SAMN05661003_11334</name>
</gene>
<dbReference type="InterPro" id="IPR004564">
    <property type="entry name" value="OM_lipoprot_carrier_LolA-like"/>
</dbReference>
<accession>A0A1G7DDE0</accession>
<dbReference type="Proteomes" id="UP000243205">
    <property type="component" value="Unassembled WGS sequence"/>
</dbReference>
<dbReference type="EMBL" id="FNAQ01000013">
    <property type="protein sequence ID" value="SDE49648.1"/>
    <property type="molecule type" value="Genomic_DNA"/>
</dbReference>
<sequence>MSPVKRSAPPYRLFAGPLLLLGLFLSLLLPQPAAADVRLQHLLDQLQQRFAAGANPARIASFSAEFSQQAHIQSLNRSQQGAGRVMARFNQPLGDSLITQFRWDYRAPEQQQILCDGETLWVYLPEDQRVMISPVQPDMQRDDDPLLFLRSLDRLQQHFTIDWAEEPLEGSDSLLLWLKPLKPSSYIDHLLLRVPAWLEDQPQTAALPLLQLVTVDPNGNRTEISFQQAQLNPPLDGEQFRFIVPPGVDVVHPPASPETAQ</sequence>
<keyword evidence="2" id="KW-0449">Lipoprotein</keyword>
<dbReference type="PANTHER" id="PTHR35869">
    <property type="entry name" value="OUTER-MEMBRANE LIPOPROTEIN CARRIER PROTEIN"/>
    <property type="match status" value="1"/>
</dbReference>
<dbReference type="Gene3D" id="2.50.20.10">
    <property type="entry name" value="Lipoprotein localisation LolA/LolB/LppX"/>
    <property type="match status" value="1"/>
</dbReference>
<dbReference type="SUPFAM" id="SSF89392">
    <property type="entry name" value="Prokaryotic lipoproteins and lipoprotein localization factors"/>
    <property type="match status" value="1"/>
</dbReference>
<keyword evidence="3" id="KW-1185">Reference proteome</keyword>
<dbReference type="CDD" id="cd16325">
    <property type="entry name" value="LolA"/>
    <property type="match status" value="1"/>
</dbReference>
<dbReference type="OrthoDB" id="9785727at2"/>
<proteinExistence type="predicted"/>
<dbReference type="PANTHER" id="PTHR35869:SF1">
    <property type="entry name" value="OUTER-MEMBRANE LIPOPROTEIN CARRIER PROTEIN"/>
    <property type="match status" value="1"/>
</dbReference>
<evidence type="ECO:0000313" key="2">
    <source>
        <dbReference type="EMBL" id="SDE49648.1"/>
    </source>
</evidence>
<dbReference type="Pfam" id="PF03548">
    <property type="entry name" value="LolA"/>
    <property type="match status" value="1"/>
</dbReference>
<keyword evidence="1" id="KW-0732">Signal</keyword>
<dbReference type="AlphaFoldDB" id="A0A1G7DDE0"/>
<protein>
    <submittedName>
        <fullName evidence="2">Outer membrane lipoprotein carrier protein</fullName>
    </submittedName>
</protein>
<organism evidence="2 3">
    <name type="scientific">Desulfuromonas thiophila</name>
    <dbReference type="NCBI Taxonomy" id="57664"/>
    <lineage>
        <taxon>Bacteria</taxon>
        <taxon>Pseudomonadati</taxon>
        <taxon>Thermodesulfobacteriota</taxon>
        <taxon>Desulfuromonadia</taxon>
        <taxon>Desulfuromonadales</taxon>
        <taxon>Desulfuromonadaceae</taxon>
        <taxon>Desulfuromonas</taxon>
    </lineage>
</organism>
<evidence type="ECO:0000313" key="3">
    <source>
        <dbReference type="Proteomes" id="UP000243205"/>
    </source>
</evidence>
<dbReference type="STRING" id="57664.SAMN05661003_11334"/>